<reference evidence="1 2" key="1">
    <citation type="journal article" date="2021" name="Front. Genet.">
        <title>Chromosome-Level Genome Assembly Reveals Significant Gene Expansion in the Toll and IMD Signaling Pathways of Dendrolimus kikuchii.</title>
        <authorList>
            <person name="Zhou J."/>
            <person name="Wu P."/>
            <person name="Xiong Z."/>
            <person name="Liu N."/>
            <person name="Zhao N."/>
            <person name="Ji M."/>
            <person name="Qiu Y."/>
            <person name="Yang B."/>
        </authorList>
    </citation>
    <scope>NUCLEOTIDE SEQUENCE [LARGE SCALE GENOMIC DNA]</scope>
    <source>
        <strain evidence="1">Ann1</strain>
    </source>
</reference>
<gene>
    <name evidence="1" type="ORF">K1T71_009009</name>
</gene>
<protein>
    <submittedName>
        <fullName evidence="1">Uncharacterized protein</fullName>
    </submittedName>
</protein>
<organism evidence="1 2">
    <name type="scientific">Dendrolimus kikuchii</name>
    <dbReference type="NCBI Taxonomy" id="765133"/>
    <lineage>
        <taxon>Eukaryota</taxon>
        <taxon>Metazoa</taxon>
        <taxon>Ecdysozoa</taxon>
        <taxon>Arthropoda</taxon>
        <taxon>Hexapoda</taxon>
        <taxon>Insecta</taxon>
        <taxon>Pterygota</taxon>
        <taxon>Neoptera</taxon>
        <taxon>Endopterygota</taxon>
        <taxon>Lepidoptera</taxon>
        <taxon>Glossata</taxon>
        <taxon>Ditrysia</taxon>
        <taxon>Bombycoidea</taxon>
        <taxon>Lasiocampidae</taxon>
        <taxon>Dendrolimus</taxon>
    </lineage>
</organism>
<evidence type="ECO:0000313" key="1">
    <source>
        <dbReference type="EMBL" id="KAJ0175850.1"/>
    </source>
</evidence>
<sequence length="482" mass="54709">MSGQYSNIRIYPIIGWQRAGHVRERSQSAPRRRRKMLRLSILVVLLTHGIPAYVTETSLADRIDKLYEKLDKYTAPPVVTRQQLALSPQDKLYAKIERLNALSPEKTDLSDDDEELLSLLQMWGLNGEQLEGVVKDLQKLKDDDEDKESEYSVDEWNDEEIPDYPMDAKDWESNDDVESSTSKPLLGITPSAFTRIHTGFRKINVSAVDPIAATNERPMIVYESPYPAPGPLQQEAFAHVKRVQINGKCLTPQARWLGVRQLAPAADTSYMPSSVQLHRCTIDTGCCFDDSEICAPIEGRYVALPFLLHKADGRLIVAKMQFFNHTRCACVSRETLQSTVTTRVEKEDSLESRRDLSSEGQNDWRMPTEEPKLDKDEESTAPPQLRRCTCPGHFLASNPGNGSCSCVCDWPDIIRRRDCQSLAKGKEHFGLRDRVCVAEGHCVPPTCEYGAYERSSGRCPTRRFRRLRFHARGHYLEKPIVV</sequence>
<accession>A0ACC1CWL3</accession>
<dbReference type="Proteomes" id="UP000824533">
    <property type="component" value="Linkage Group LG15"/>
</dbReference>
<evidence type="ECO:0000313" key="2">
    <source>
        <dbReference type="Proteomes" id="UP000824533"/>
    </source>
</evidence>
<name>A0ACC1CWL3_9NEOP</name>
<dbReference type="EMBL" id="CM034401">
    <property type="protein sequence ID" value="KAJ0175850.1"/>
    <property type="molecule type" value="Genomic_DNA"/>
</dbReference>
<keyword evidence="2" id="KW-1185">Reference proteome</keyword>
<comment type="caution">
    <text evidence="1">The sequence shown here is derived from an EMBL/GenBank/DDBJ whole genome shotgun (WGS) entry which is preliminary data.</text>
</comment>
<proteinExistence type="predicted"/>